<comment type="caution">
    <text evidence="11">The sequence shown here is derived from an EMBL/GenBank/DDBJ whole genome shotgun (WGS) entry which is preliminary data.</text>
</comment>
<protein>
    <recommendedName>
        <fullName evidence="9">NAD(P)(+)--arginine ADP-ribosyltransferase</fullName>
        <ecNumber evidence="9">2.4.2.31</ecNumber>
    </recommendedName>
    <alternativeName>
        <fullName evidence="9">Mono(ADP-ribosyl)transferase</fullName>
    </alternativeName>
</protein>
<gene>
    <name evidence="11" type="ORF">OVA965_LOCUS31834</name>
    <name evidence="12" type="ORF">TMI583_LOCUS32679</name>
</gene>
<feature type="compositionally biased region" description="Basic and acidic residues" evidence="10">
    <location>
        <begin position="1"/>
        <end position="13"/>
    </location>
</feature>
<feature type="compositionally biased region" description="Basic and acidic residues" evidence="10">
    <location>
        <begin position="668"/>
        <end position="690"/>
    </location>
</feature>
<dbReference type="EMBL" id="CAJOBA010045972">
    <property type="protein sequence ID" value="CAF4183671.1"/>
    <property type="molecule type" value="Genomic_DNA"/>
</dbReference>
<evidence type="ECO:0000313" key="12">
    <source>
        <dbReference type="EMBL" id="CAF4183671.1"/>
    </source>
</evidence>
<keyword evidence="3 9" id="KW-0808">Transferase</keyword>
<proteinExistence type="inferred from homology"/>
<evidence type="ECO:0000256" key="1">
    <source>
        <dbReference type="ARBA" id="ARBA00009558"/>
    </source>
</evidence>
<keyword evidence="2 9" id="KW-0328">Glycosyltransferase</keyword>
<dbReference type="SUPFAM" id="SSF48452">
    <property type="entry name" value="TPR-like"/>
    <property type="match status" value="2"/>
</dbReference>
<dbReference type="InterPro" id="IPR011990">
    <property type="entry name" value="TPR-like_helical_dom_sf"/>
</dbReference>
<evidence type="ECO:0000256" key="4">
    <source>
        <dbReference type="ARBA" id="ARBA00022695"/>
    </source>
</evidence>
<feature type="repeat" description="TPR" evidence="8">
    <location>
        <begin position="499"/>
        <end position="532"/>
    </location>
</feature>
<dbReference type="SMART" id="SM00028">
    <property type="entry name" value="TPR"/>
    <property type="match status" value="2"/>
</dbReference>
<evidence type="ECO:0000256" key="9">
    <source>
        <dbReference type="RuleBase" id="RU361228"/>
    </source>
</evidence>
<dbReference type="PROSITE" id="PS50005">
    <property type="entry name" value="TPR"/>
    <property type="match status" value="1"/>
</dbReference>
<evidence type="ECO:0000256" key="5">
    <source>
        <dbReference type="ARBA" id="ARBA00022737"/>
    </source>
</evidence>
<dbReference type="Proteomes" id="UP000682733">
    <property type="component" value="Unassembled WGS sequence"/>
</dbReference>
<keyword evidence="9" id="KW-0520">NAD</keyword>
<dbReference type="SUPFAM" id="SSF56399">
    <property type="entry name" value="ADP-ribosylation"/>
    <property type="match status" value="1"/>
</dbReference>
<accession>A0A8S2F932</accession>
<dbReference type="Gene3D" id="3.90.176.10">
    <property type="entry name" value="Toxin ADP-ribosyltransferase, Chain A, domain 1"/>
    <property type="match status" value="1"/>
</dbReference>
<dbReference type="PROSITE" id="PS51996">
    <property type="entry name" value="TR_MART"/>
    <property type="match status" value="1"/>
</dbReference>
<dbReference type="InterPro" id="IPR000768">
    <property type="entry name" value="ART"/>
</dbReference>
<comment type="catalytic activity">
    <reaction evidence="7 9">
        <text>L-arginyl-[protein] + NAD(+) = N(omega)-(ADP-D-ribosyl)-L-arginyl-[protein] + nicotinamide + H(+)</text>
        <dbReference type="Rhea" id="RHEA:19149"/>
        <dbReference type="Rhea" id="RHEA-COMP:10532"/>
        <dbReference type="Rhea" id="RHEA-COMP:15087"/>
        <dbReference type="ChEBI" id="CHEBI:15378"/>
        <dbReference type="ChEBI" id="CHEBI:17154"/>
        <dbReference type="ChEBI" id="CHEBI:29965"/>
        <dbReference type="ChEBI" id="CHEBI:57540"/>
        <dbReference type="ChEBI" id="CHEBI:142554"/>
        <dbReference type="EC" id="2.4.2.31"/>
    </reaction>
</comment>
<evidence type="ECO:0000256" key="10">
    <source>
        <dbReference type="SAM" id="MobiDB-lite"/>
    </source>
</evidence>
<dbReference type="Proteomes" id="UP000677228">
    <property type="component" value="Unassembled WGS sequence"/>
</dbReference>
<reference evidence="11" key="1">
    <citation type="submission" date="2021-02" db="EMBL/GenBank/DDBJ databases">
        <authorList>
            <person name="Nowell W R."/>
        </authorList>
    </citation>
    <scope>NUCLEOTIDE SEQUENCE</scope>
</reference>
<keyword evidence="4" id="KW-0548">Nucleotidyltransferase</keyword>
<evidence type="ECO:0000256" key="7">
    <source>
        <dbReference type="ARBA" id="ARBA00047597"/>
    </source>
</evidence>
<comment type="similarity">
    <text evidence="1 9">Belongs to the Arg-specific ADP-ribosyltransferase family.</text>
</comment>
<organism evidence="11 13">
    <name type="scientific">Didymodactylos carnosus</name>
    <dbReference type="NCBI Taxonomy" id="1234261"/>
    <lineage>
        <taxon>Eukaryota</taxon>
        <taxon>Metazoa</taxon>
        <taxon>Spiralia</taxon>
        <taxon>Gnathifera</taxon>
        <taxon>Rotifera</taxon>
        <taxon>Eurotatoria</taxon>
        <taxon>Bdelloidea</taxon>
        <taxon>Philodinida</taxon>
        <taxon>Philodinidae</taxon>
        <taxon>Didymodactylos</taxon>
    </lineage>
</organism>
<evidence type="ECO:0000256" key="3">
    <source>
        <dbReference type="ARBA" id="ARBA00022679"/>
    </source>
</evidence>
<dbReference type="PANTHER" id="PTHR45641">
    <property type="entry name" value="TETRATRICOPEPTIDE REPEAT PROTEIN (AFU_ORTHOLOGUE AFUA_6G03870)"/>
    <property type="match status" value="1"/>
</dbReference>
<dbReference type="EMBL" id="CAJNOK010024296">
    <property type="protein sequence ID" value="CAF1374728.1"/>
    <property type="molecule type" value="Genomic_DNA"/>
</dbReference>
<keyword evidence="9" id="KW-0521">NADP</keyword>
<dbReference type="Pfam" id="PF01129">
    <property type="entry name" value="ART"/>
    <property type="match status" value="1"/>
</dbReference>
<dbReference type="PANTHER" id="PTHR45641:SF19">
    <property type="entry name" value="NEPHROCYSTIN-3"/>
    <property type="match status" value="1"/>
</dbReference>
<keyword evidence="5" id="KW-0677">Repeat</keyword>
<name>A0A8S2F932_9BILA</name>
<evidence type="ECO:0000313" key="13">
    <source>
        <dbReference type="Proteomes" id="UP000677228"/>
    </source>
</evidence>
<dbReference type="Gene3D" id="1.25.40.10">
    <property type="entry name" value="Tetratricopeptide repeat domain"/>
    <property type="match status" value="1"/>
</dbReference>
<dbReference type="EC" id="2.4.2.31" evidence="9"/>
<dbReference type="GO" id="GO:0016779">
    <property type="term" value="F:nucleotidyltransferase activity"/>
    <property type="evidence" value="ECO:0007669"/>
    <property type="project" value="UniProtKB-KW"/>
</dbReference>
<evidence type="ECO:0000256" key="6">
    <source>
        <dbReference type="ARBA" id="ARBA00022803"/>
    </source>
</evidence>
<dbReference type="GO" id="GO:0106274">
    <property type="term" value="F:NAD+-protein-arginine ADP-ribosyltransferase activity"/>
    <property type="evidence" value="ECO:0007669"/>
    <property type="project" value="UniProtKB-EC"/>
</dbReference>
<feature type="region of interest" description="Disordered" evidence="10">
    <location>
        <begin position="1"/>
        <end position="35"/>
    </location>
</feature>
<feature type="region of interest" description="Disordered" evidence="10">
    <location>
        <begin position="654"/>
        <end position="690"/>
    </location>
</feature>
<dbReference type="AlphaFoldDB" id="A0A8S2F932"/>
<evidence type="ECO:0000313" key="11">
    <source>
        <dbReference type="EMBL" id="CAF1374728.1"/>
    </source>
</evidence>
<evidence type="ECO:0000256" key="2">
    <source>
        <dbReference type="ARBA" id="ARBA00022676"/>
    </source>
</evidence>
<sequence length="690" mass="80191">MDSVDLTKEHPKADSQPTNENQRINVEPSLVAESSKNPISARKDLVKATTKTQTITVAYLILPHMEVVDSSSADKNLRSIKRYLKKFISAQEFFDYMNKLATDDENVFLIITYYTAKDTVLPQVHEMKQLESVYIFWPLETAYGHAKDNWNYSKLRGFFPTKSSLLKTLTNDLKLHINSNSVPMSILNDEKSMRCLVEENATFVWYQLLFDNLLYMKEKNENAQTEMIEECRSNCKDNQTELEKINEFEEWYAPSQAIFWYTRDCFLYRLLNKVFRTQDFDMIFKYRCFIKDLHKQISELHSLASDEHTILTVYRGQTIDADELERLKENQSGLISMNTFLSTTMDKDVALIYAGNGSDRPLLESVLFEINADNRKTKKSRFAAIKEHSYFQDEEEILFSIDTVFRIEAVGKLTEQVWVITLSLVEEEDELLNYYKTEFSSEPSILTLAFRFAHMEQYENATKYANIAQGNNNISFTFMDNNEFPVNEKPDLTIYGEPGDEYLYKADHYAKQNDFTTALEYFEKALEIQRSCLTWNDPKVLITRRDIASMLCNLGKHEKAYYILKYVLQTQSEILPAYHPQLALTHCSLGILFQNVLDFYNALSYYKKALEIGLQSLPPTHPKLELYRERVSEMTAFVQCISFVFGPRPLNTLAENSSTPDNESPIIPDERAETKNKIVDSSNERQNENV</sequence>
<feature type="compositionally biased region" description="Polar residues" evidence="10">
    <location>
        <begin position="15"/>
        <end position="24"/>
    </location>
</feature>
<keyword evidence="6 8" id="KW-0802">TPR repeat</keyword>
<dbReference type="InterPro" id="IPR019734">
    <property type="entry name" value="TPR_rpt"/>
</dbReference>
<evidence type="ECO:0000256" key="8">
    <source>
        <dbReference type="PROSITE-ProRule" id="PRU00339"/>
    </source>
</evidence>